<dbReference type="Pfam" id="PF00583">
    <property type="entry name" value="Acetyltransf_1"/>
    <property type="match status" value="1"/>
</dbReference>
<dbReference type="InterPro" id="IPR000182">
    <property type="entry name" value="GNAT_dom"/>
</dbReference>
<feature type="domain" description="N-acetyltransferase" evidence="1">
    <location>
        <begin position="5"/>
        <end position="172"/>
    </location>
</feature>
<dbReference type="SUPFAM" id="SSF55729">
    <property type="entry name" value="Acyl-CoA N-acyltransferases (Nat)"/>
    <property type="match status" value="1"/>
</dbReference>
<accession>A0ABS2PB49</accession>
<dbReference type="Gene3D" id="3.40.630.30">
    <property type="match status" value="1"/>
</dbReference>
<sequence length="172" mass="19771">MDDMITIRQAVVTDVVDIIRHKQVVLQENASFMGRTAKEYQPTIEHELARIRKHQNETGIMLVAIHRDEVIGMLTFSRPSRPHYSHNGMFGMSIQERYTNQGLGHKLLNELLIFANNDPAIEKVSLEVYAHNERAIALYKRLGFTVEGQKPRHRKESDGSYVEDVLMSKIVT</sequence>
<dbReference type="PROSITE" id="PS51186">
    <property type="entry name" value="GNAT"/>
    <property type="match status" value="1"/>
</dbReference>
<name>A0ABS2PB49_9BACL</name>
<dbReference type="RefSeq" id="WP_204696884.1">
    <property type="nucleotide sequence ID" value="NZ_JAFBEC010000004.1"/>
</dbReference>
<gene>
    <name evidence="2" type="ORF">JOD17_001670</name>
</gene>
<reference evidence="2 3" key="1">
    <citation type="submission" date="2021-01" db="EMBL/GenBank/DDBJ databases">
        <title>Genomic Encyclopedia of Type Strains, Phase IV (KMG-IV): sequencing the most valuable type-strain genomes for metagenomic binning, comparative biology and taxonomic classification.</title>
        <authorList>
            <person name="Goeker M."/>
        </authorList>
    </citation>
    <scope>NUCLEOTIDE SEQUENCE [LARGE SCALE GENOMIC DNA]</scope>
    <source>
        <strain evidence="2 3">DSM 25540</strain>
    </source>
</reference>
<proteinExistence type="predicted"/>
<dbReference type="PANTHER" id="PTHR43415:SF3">
    <property type="entry name" value="GNAT-FAMILY ACETYLTRANSFERASE"/>
    <property type="match status" value="1"/>
</dbReference>
<evidence type="ECO:0000259" key="1">
    <source>
        <dbReference type="PROSITE" id="PS51186"/>
    </source>
</evidence>
<evidence type="ECO:0000313" key="2">
    <source>
        <dbReference type="EMBL" id="MBM7632576.1"/>
    </source>
</evidence>
<dbReference type="PANTHER" id="PTHR43415">
    <property type="entry name" value="SPERMIDINE N(1)-ACETYLTRANSFERASE"/>
    <property type="match status" value="1"/>
</dbReference>
<dbReference type="CDD" id="cd04301">
    <property type="entry name" value="NAT_SF"/>
    <property type="match status" value="1"/>
</dbReference>
<protein>
    <submittedName>
        <fullName evidence="2">RimJ/RimL family protein N-acetyltransferase</fullName>
    </submittedName>
</protein>
<keyword evidence="3" id="KW-1185">Reference proteome</keyword>
<dbReference type="Proteomes" id="UP000741863">
    <property type="component" value="Unassembled WGS sequence"/>
</dbReference>
<dbReference type="EMBL" id="JAFBEC010000004">
    <property type="protein sequence ID" value="MBM7632576.1"/>
    <property type="molecule type" value="Genomic_DNA"/>
</dbReference>
<evidence type="ECO:0000313" key="3">
    <source>
        <dbReference type="Proteomes" id="UP000741863"/>
    </source>
</evidence>
<organism evidence="2 3">
    <name type="scientific">Geomicrobium sediminis</name>
    <dbReference type="NCBI Taxonomy" id="1347788"/>
    <lineage>
        <taxon>Bacteria</taxon>
        <taxon>Bacillati</taxon>
        <taxon>Bacillota</taxon>
        <taxon>Bacilli</taxon>
        <taxon>Bacillales</taxon>
        <taxon>Geomicrobium</taxon>
    </lineage>
</organism>
<dbReference type="InterPro" id="IPR016181">
    <property type="entry name" value="Acyl_CoA_acyltransferase"/>
</dbReference>
<comment type="caution">
    <text evidence="2">The sequence shown here is derived from an EMBL/GenBank/DDBJ whole genome shotgun (WGS) entry which is preliminary data.</text>
</comment>